<gene>
    <name evidence="2" type="ORF">LG35_08710</name>
</gene>
<evidence type="ECO:0000313" key="2">
    <source>
        <dbReference type="EMBL" id="KHE41403.1"/>
    </source>
</evidence>
<name>A0ABR4YHG5_9BACT</name>
<protein>
    <recommendedName>
        <fullName evidence="1">BACON domain-containing protein</fullName>
    </recommendedName>
</protein>
<dbReference type="PROSITE" id="PS51257">
    <property type="entry name" value="PROKAR_LIPOPROTEIN"/>
    <property type="match status" value="1"/>
</dbReference>
<comment type="caution">
    <text evidence="2">The sequence shown here is derived from an EMBL/GenBank/DDBJ whole genome shotgun (WGS) entry which is preliminary data.</text>
</comment>
<proteinExistence type="predicted"/>
<dbReference type="Proteomes" id="UP000030889">
    <property type="component" value="Unassembled WGS sequence"/>
</dbReference>
<dbReference type="InterPro" id="IPR024361">
    <property type="entry name" value="BACON"/>
</dbReference>
<dbReference type="Pfam" id="PF13004">
    <property type="entry name" value="BACON"/>
    <property type="match status" value="1"/>
</dbReference>
<evidence type="ECO:0000259" key="1">
    <source>
        <dbReference type="Pfam" id="PF13004"/>
    </source>
</evidence>
<keyword evidence="3" id="KW-1185">Reference proteome</keyword>
<feature type="domain" description="BACON" evidence="1">
    <location>
        <begin position="58"/>
        <end position="116"/>
    </location>
</feature>
<organism evidence="2 3">
    <name type="scientific">Alistipes inops</name>
    <dbReference type="NCBI Taxonomy" id="1501391"/>
    <lineage>
        <taxon>Bacteria</taxon>
        <taxon>Pseudomonadati</taxon>
        <taxon>Bacteroidota</taxon>
        <taxon>Bacteroidia</taxon>
        <taxon>Bacteroidales</taxon>
        <taxon>Rikenellaceae</taxon>
        <taxon>Alistipes</taxon>
    </lineage>
</organism>
<dbReference type="RefSeq" id="WP_022063342.1">
    <property type="nucleotide sequence ID" value="NZ_JRGF01000011.1"/>
</dbReference>
<dbReference type="Gene3D" id="2.60.40.10">
    <property type="entry name" value="Immunoglobulins"/>
    <property type="match status" value="1"/>
</dbReference>
<accession>A0ABR4YHG5</accession>
<sequence length="261" mass="29197">MKRLLLLMLLPAVATVLGGCRKERQEAMTLSITPSGPIVYEAEGGTTKVTVTTNQKTWEVQAARNQKWCTVEEVEGSSFVVKASVNKNREEERQTKVTVTTGTGRDAKRVVLEVTQRKAQAPFDIKITEITDTEATITVVPRDKENRYFCDIIEKNSLQYFNDDIGEFVSQLMDFAASWYGSMEAAVLILTGKGEQTKTINKLQPGVECVGYAVGLSEDGKMNTEIESVDFWTQKAQTDKNGQQIEAVGDRIWWENRIGKE</sequence>
<reference evidence="2 3" key="1">
    <citation type="submission" date="2014-09" db="EMBL/GenBank/DDBJ databases">
        <title>Alistipes sp. 627, sp. nov., a novel member of the family Rikenellaceae isolated from human faeces.</title>
        <authorList>
            <person name="Shkoporov A.N."/>
            <person name="Chaplin A.V."/>
            <person name="Motuzova O.V."/>
            <person name="Kafarskaia L.I."/>
            <person name="Khokhlova E.V."/>
            <person name="Efimov B.A."/>
        </authorList>
    </citation>
    <scope>NUCLEOTIDE SEQUENCE [LARGE SCALE GENOMIC DNA]</scope>
    <source>
        <strain evidence="2 3">627</strain>
    </source>
</reference>
<dbReference type="EMBL" id="JRGF01000011">
    <property type="protein sequence ID" value="KHE41403.1"/>
    <property type="molecule type" value="Genomic_DNA"/>
</dbReference>
<evidence type="ECO:0000313" key="3">
    <source>
        <dbReference type="Proteomes" id="UP000030889"/>
    </source>
</evidence>
<dbReference type="InterPro" id="IPR013783">
    <property type="entry name" value="Ig-like_fold"/>
</dbReference>